<proteinExistence type="inferred from homology"/>
<dbReference type="InterPro" id="IPR012295">
    <property type="entry name" value="TBP_dom_sf"/>
</dbReference>
<dbReference type="AlphaFoldDB" id="A0A553N9S7"/>
<evidence type="ECO:0000256" key="2">
    <source>
        <dbReference type="ARBA" id="ARBA00023125"/>
    </source>
</evidence>
<dbReference type="SUPFAM" id="SSF55945">
    <property type="entry name" value="TATA-box binding protein-like"/>
    <property type="match status" value="1"/>
</dbReference>
<evidence type="ECO:0000256" key="4">
    <source>
        <dbReference type="SAM" id="MobiDB-lite"/>
    </source>
</evidence>
<gene>
    <name evidence="5" type="ORF">TCAL_11309</name>
</gene>
<feature type="compositionally biased region" description="Basic and acidic residues" evidence="4">
    <location>
        <begin position="40"/>
        <end position="50"/>
    </location>
</feature>
<evidence type="ECO:0000313" key="5">
    <source>
        <dbReference type="EMBL" id="TRY62149.1"/>
    </source>
</evidence>
<dbReference type="PANTHER" id="PTHR10126">
    <property type="entry name" value="TATA-BOX BINDING PROTEIN"/>
    <property type="match status" value="1"/>
</dbReference>
<dbReference type="EMBL" id="VCGU01000459">
    <property type="protein sequence ID" value="TRY62149.1"/>
    <property type="molecule type" value="Genomic_DNA"/>
</dbReference>
<dbReference type="STRING" id="6832.A0A553N9S7"/>
<dbReference type="Proteomes" id="UP000318571">
    <property type="component" value="Chromosome 8"/>
</dbReference>
<keyword evidence="6" id="KW-1185">Reference proteome</keyword>
<dbReference type="Pfam" id="PF00352">
    <property type="entry name" value="TBP"/>
    <property type="match status" value="1"/>
</dbReference>
<name>A0A553N9S7_TIGCA</name>
<feature type="region of interest" description="Disordered" evidence="4">
    <location>
        <begin position="40"/>
        <end position="92"/>
    </location>
</feature>
<feature type="compositionally biased region" description="Low complexity" evidence="4">
    <location>
        <begin position="64"/>
        <end position="79"/>
    </location>
</feature>
<dbReference type="InterPro" id="IPR000814">
    <property type="entry name" value="TBP"/>
</dbReference>
<comment type="caution">
    <text evidence="5">The sequence shown here is derived from an EMBL/GenBank/DDBJ whole genome shotgun (WGS) entry which is preliminary data.</text>
</comment>
<evidence type="ECO:0000313" key="6">
    <source>
        <dbReference type="Proteomes" id="UP000318571"/>
    </source>
</evidence>
<protein>
    <submittedName>
        <fullName evidence="5">Uncharacterized protein</fullName>
    </submittedName>
</protein>
<evidence type="ECO:0000256" key="1">
    <source>
        <dbReference type="ARBA" id="ARBA00005560"/>
    </source>
</evidence>
<keyword evidence="2" id="KW-0238">DNA-binding</keyword>
<sequence>MRDPKATLKIFSTGSITVTAPSVRNVQLAIEKIYPLVHEFQKPKTDKTPRDPGPPVHLPLQPEADVAAASSSNNSDNVSPSGPYGAKKSQSQ</sequence>
<reference evidence="5 6" key="1">
    <citation type="journal article" date="2018" name="Nat. Ecol. Evol.">
        <title>Genomic signatures of mitonuclear coevolution across populations of Tigriopus californicus.</title>
        <authorList>
            <person name="Barreto F.S."/>
            <person name="Watson E.T."/>
            <person name="Lima T.G."/>
            <person name="Willett C.S."/>
            <person name="Edmands S."/>
            <person name="Li W."/>
            <person name="Burton R.S."/>
        </authorList>
    </citation>
    <scope>NUCLEOTIDE SEQUENCE [LARGE SCALE GENOMIC DNA]</scope>
    <source>
        <strain evidence="5 6">San Diego</strain>
    </source>
</reference>
<dbReference type="GO" id="GO:0006352">
    <property type="term" value="P:DNA-templated transcription initiation"/>
    <property type="evidence" value="ECO:0007669"/>
    <property type="project" value="InterPro"/>
</dbReference>
<dbReference type="GO" id="GO:0003677">
    <property type="term" value="F:DNA binding"/>
    <property type="evidence" value="ECO:0007669"/>
    <property type="project" value="UniProtKB-KW"/>
</dbReference>
<organism evidence="5 6">
    <name type="scientific">Tigriopus californicus</name>
    <name type="common">Marine copepod</name>
    <dbReference type="NCBI Taxonomy" id="6832"/>
    <lineage>
        <taxon>Eukaryota</taxon>
        <taxon>Metazoa</taxon>
        <taxon>Ecdysozoa</taxon>
        <taxon>Arthropoda</taxon>
        <taxon>Crustacea</taxon>
        <taxon>Multicrustacea</taxon>
        <taxon>Hexanauplia</taxon>
        <taxon>Copepoda</taxon>
        <taxon>Harpacticoida</taxon>
        <taxon>Harpacticidae</taxon>
        <taxon>Tigriopus</taxon>
    </lineage>
</organism>
<evidence type="ECO:0000256" key="3">
    <source>
        <dbReference type="ARBA" id="ARBA00023163"/>
    </source>
</evidence>
<comment type="similarity">
    <text evidence="1">Belongs to the TBP family.</text>
</comment>
<accession>A0A553N9S7</accession>
<dbReference type="Gene3D" id="3.30.310.10">
    <property type="entry name" value="TATA-Binding Protein"/>
    <property type="match status" value="1"/>
</dbReference>
<keyword evidence="3" id="KW-0804">Transcription</keyword>